<feature type="domain" description="Spore germination GerAC-like C-terminal" evidence="1">
    <location>
        <begin position="3"/>
        <end position="51"/>
    </location>
</feature>
<proteinExistence type="predicted"/>
<dbReference type="InterPro" id="IPR046953">
    <property type="entry name" value="Spore_GerAC-like_C"/>
</dbReference>
<dbReference type="OrthoDB" id="9816067at2"/>
<dbReference type="Proteomes" id="UP000285456">
    <property type="component" value="Unassembled WGS sequence"/>
</dbReference>
<evidence type="ECO:0000259" key="1">
    <source>
        <dbReference type="Pfam" id="PF05504"/>
    </source>
</evidence>
<keyword evidence="3" id="KW-1185">Reference proteome</keyword>
<dbReference type="EMBL" id="QWEH01000001">
    <property type="protein sequence ID" value="RHW35621.1"/>
    <property type="molecule type" value="Genomic_DNA"/>
</dbReference>
<evidence type="ECO:0000313" key="3">
    <source>
        <dbReference type="Proteomes" id="UP000285456"/>
    </source>
</evidence>
<comment type="caution">
    <text evidence="2">The sequence shown here is derived from an EMBL/GenBank/DDBJ whole genome shotgun (WGS) entry which is preliminary data.</text>
</comment>
<reference evidence="2 3" key="1">
    <citation type="journal article" date="2007" name="Int. J. Syst. Evol. Microbiol.">
        <title>Oceanobacillus profundus sp. nov., isolated from a deep-sea sediment core.</title>
        <authorList>
            <person name="Kim Y.G."/>
            <person name="Choi D.H."/>
            <person name="Hyun S."/>
            <person name="Cho B.C."/>
        </authorList>
    </citation>
    <scope>NUCLEOTIDE SEQUENCE [LARGE SCALE GENOMIC DNA]</scope>
    <source>
        <strain evidence="2 3">DSM 18246</strain>
    </source>
</reference>
<dbReference type="Gene3D" id="3.30.300.210">
    <property type="entry name" value="Nutrient germinant receptor protein C, domain 3"/>
    <property type="match status" value="1"/>
</dbReference>
<name>A0A417YP67_9BACI</name>
<gene>
    <name evidence="2" type="ORF">D1B32_03095</name>
</gene>
<dbReference type="InterPro" id="IPR038501">
    <property type="entry name" value="Spore_GerAC_C_sf"/>
</dbReference>
<sequence length="52" mass="5677">MGEVSCVVDLTNSDEINKLEKNAEKEIGKGIEDSVKEIQEVGADVFGFGEEF</sequence>
<protein>
    <recommendedName>
        <fullName evidence="1">Spore germination GerAC-like C-terminal domain-containing protein</fullName>
    </recommendedName>
</protein>
<evidence type="ECO:0000313" key="2">
    <source>
        <dbReference type="EMBL" id="RHW35621.1"/>
    </source>
</evidence>
<accession>A0A417YP67</accession>
<dbReference type="Pfam" id="PF05504">
    <property type="entry name" value="Spore_GerAC"/>
    <property type="match status" value="1"/>
</dbReference>
<dbReference type="AlphaFoldDB" id="A0A417YP67"/>
<organism evidence="2 3">
    <name type="scientific">Oceanobacillus profundus</name>
    <dbReference type="NCBI Taxonomy" id="372463"/>
    <lineage>
        <taxon>Bacteria</taxon>
        <taxon>Bacillati</taxon>
        <taxon>Bacillota</taxon>
        <taxon>Bacilli</taxon>
        <taxon>Bacillales</taxon>
        <taxon>Bacillaceae</taxon>
        <taxon>Oceanobacillus</taxon>
    </lineage>
</organism>